<dbReference type="PANTHER" id="PTHR23389">
    <property type="entry name" value="CHROMOSOME TRANSMISSION FIDELITY FACTOR 18"/>
    <property type="match status" value="1"/>
</dbReference>
<evidence type="ECO:0000256" key="4">
    <source>
        <dbReference type="ARBA" id="ARBA00022741"/>
    </source>
</evidence>
<evidence type="ECO:0000256" key="5">
    <source>
        <dbReference type="ARBA" id="ARBA00022840"/>
    </source>
</evidence>
<feature type="region of interest" description="Disordered" evidence="7">
    <location>
        <begin position="919"/>
        <end position="994"/>
    </location>
</feature>
<feature type="non-terminal residue" evidence="9">
    <location>
        <position position="1"/>
    </location>
</feature>
<feature type="region of interest" description="Disordered" evidence="7">
    <location>
        <begin position="1"/>
        <end position="46"/>
    </location>
</feature>
<organism evidence="9">
    <name type="scientific">Notodromas monacha</name>
    <dbReference type="NCBI Taxonomy" id="399045"/>
    <lineage>
        <taxon>Eukaryota</taxon>
        <taxon>Metazoa</taxon>
        <taxon>Ecdysozoa</taxon>
        <taxon>Arthropoda</taxon>
        <taxon>Crustacea</taxon>
        <taxon>Oligostraca</taxon>
        <taxon>Ostracoda</taxon>
        <taxon>Podocopa</taxon>
        <taxon>Podocopida</taxon>
        <taxon>Cypridocopina</taxon>
        <taxon>Cypridoidea</taxon>
        <taxon>Cyprididae</taxon>
        <taxon>Notodromas</taxon>
    </lineage>
</organism>
<feature type="domain" description="BRCT" evidence="8">
    <location>
        <begin position="839"/>
        <end position="916"/>
    </location>
</feature>
<feature type="compositionally biased region" description="Basic and acidic residues" evidence="7">
    <location>
        <begin position="646"/>
        <end position="666"/>
    </location>
</feature>
<dbReference type="CDD" id="cd00009">
    <property type="entry name" value="AAA"/>
    <property type="match status" value="1"/>
</dbReference>
<evidence type="ECO:0000313" key="9">
    <source>
        <dbReference type="EMBL" id="CAD7281180.1"/>
    </source>
</evidence>
<keyword evidence="6" id="KW-0539">Nucleus</keyword>
<evidence type="ECO:0000256" key="6">
    <source>
        <dbReference type="ARBA" id="ARBA00023242"/>
    </source>
</evidence>
<dbReference type="Pfam" id="PF14694">
    <property type="entry name" value="LINES_N"/>
    <property type="match status" value="1"/>
</dbReference>
<keyword evidence="4" id="KW-0547">Nucleotide-binding</keyword>
<evidence type="ECO:0000256" key="7">
    <source>
        <dbReference type="SAM" id="MobiDB-lite"/>
    </source>
</evidence>
<dbReference type="PROSITE" id="PS50172">
    <property type="entry name" value="BRCT"/>
    <property type="match status" value="1"/>
</dbReference>
<dbReference type="GO" id="GO:0016887">
    <property type="term" value="F:ATP hydrolysis activity"/>
    <property type="evidence" value="ECO:0007669"/>
    <property type="project" value="InterPro"/>
</dbReference>
<feature type="compositionally biased region" description="Basic and acidic residues" evidence="7">
    <location>
        <begin position="981"/>
        <end position="994"/>
    </location>
</feature>
<evidence type="ECO:0000256" key="1">
    <source>
        <dbReference type="ARBA" id="ARBA00004123"/>
    </source>
</evidence>
<dbReference type="OrthoDB" id="446168at2759"/>
<dbReference type="GO" id="GO:0005524">
    <property type="term" value="F:ATP binding"/>
    <property type="evidence" value="ECO:0007669"/>
    <property type="project" value="UniProtKB-KW"/>
</dbReference>
<dbReference type="AlphaFoldDB" id="A0A7R9GG04"/>
<dbReference type="GO" id="GO:0005634">
    <property type="term" value="C:nucleus"/>
    <property type="evidence" value="ECO:0007669"/>
    <property type="project" value="UniProtKB-SubCell"/>
</dbReference>
<dbReference type="InterPro" id="IPR027417">
    <property type="entry name" value="P-loop_NTPase"/>
</dbReference>
<dbReference type="EMBL" id="CAJPEX010002674">
    <property type="protein sequence ID" value="CAG0921332.1"/>
    <property type="molecule type" value="Genomic_DNA"/>
</dbReference>
<dbReference type="InterPro" id="IPR001357">
    <property type="entry name" value="BRCT_dom"/>
</dbReference>
<feature type="compositionally biased region" description="Basic and acidic residues" evidence="7">
    <location>
        <begin position="705"/>
        <end position="785"/>
    </location>
</feature>
<sequence length="1245" mass="137892">MSLPAVSVDSGAGTSSTKAKKRISANSTTPPSHKPKRHPPVSPASSPISWSELTEVALTAKCLCLCPDRSRVISAEANILDKLTGLETCLTLLKRQKTAGFLCSSLAEFVESFLTEAEDPPEESLVNVSLCSEDPFISYAASRAALSLFRFKKSYAITGFHRILRYLTNRSIEQPTDGGVLNCLQLLREACCVKESKEDESACPPESCEMCLVESDEDSDESEFSFGESEDEDGEPASKRICWDASNVKLTCLEILARFWPRVVSCAKARGLATSSAFMSLWTTLVAIHSNVPEKWARAFVAPLAGFLPDLAASRDVISWRHGLDVYNEALCYGSTIALQEDVPDEALALSRVVLRSIGTLLVSVPLNEDFAGLVPSSSTEEPSVLVSKTVLLLLKAAAIRTKAGDSVSAEELGGMDSWVKTRLHFHPETEPADWIVRVLSSQDDVLVESLVCLLDIYTANPSPALCPHGSFKALLETLGYDSAVLLDYLVSDDTYFLLYLLRYMKLVAKSTDVFVNRMGSDFGKVVEVLRTLRKSLASLTRQKLFPYNDIRRFFKPLSSPKRGDVPGEPDDDNKLARKRKRSKEPGELPRRRNRLQLLESSDEDEEPVQVATKKSREEKKKETKTVPIPKKEINPQEFFGASKKPVAEENVHEDEAFKETLRKLENSSVSAGKISAEVSAEKSKTEKSKHREASTEKSKKHRGKSNDKNGGDIDKGKSNDKKEKSGEKHGETSDEKKKKRRETSDKSKEKMPGKSDEKKKETPKADSPKPVSKEKTPTRTEESRSAAIRTPSTGTKAQPDDDFTDANSEKRKSNYLNYQKYLQRSGPRNPGTKTVPEGTENCFQGLSFVITGVMESLTREEMEEIVKKHNGKVVHSVSRNTSYVVVGEEPGPSKMKKAETCKTKLLTEDEFLDLIVTCSESVPKSPPPKSEGTKKSKKRKRAEDDVIPATPKMSKKSENVINEAKDSSRNEKSSSSSGSRKLEQISPTEKEIVSRDAKKPIVISKIAPEPLPPKKVFEDDGSPPCQLWVDKYRPTEARLIIGQHGDRSCANKLRRWLQDWHKNFGDPNKKVKAAPPWFKDEWGASFKAALLSGSPGVGKTTTATVIAKELGFDLVELNASDTRNKKSLEAEVSEMVSCKALGKDAQKSSSKRVVIMDEVDGMAGNQDRGGVAELIKLVKVSRVPIICICNDRNHQKIRSLANYCFDLRFSKPRTEQIKAAMMTVCFKEGIKVQFHQLIGRQIPP</sequence>
<comment type="subcellular location">
    <subcellularLocation>
        <location evidence="1">Nucleus</location>
    </subcellularLocation>
</comment>
<reference evidence="9" key="1">
    <citation type="submission" date="2020-11" db="EMBL/GenBank/DDBJ databases">
        <authorList>
            <person name="Tran Van P."/>
        </authorList>
    </citation>
    <scope>NUCLEOTIDE SEQUENCE</scope>
</reference>
<dbReference type="InterPro" id="IPR036420">
    <property type="entry name" value="BRCT_dom_sf"/>
</dbReference>
<dbReference type="PANTHER" id="PTHR23389:SF6">
    <property type="entry name" value="REPLICATION FACTOR C SUBUNIT 1"/>
    <property type="match status" value="1"/>
</dbReference>
<comment type="similarity">
    <text evidence="2">Belongs to the activator 1 large subunit family.</text>
</comment>
<evidence type="ECO:0000259" key="8">
    <source>
        <dbReference type="PROSITE" id="PS50172"/>
    </source>
</evidence>
<evidence type="ECO:0000256" key="2">
    <source>
        <dbReference type="ARBA" id="ARBA00006116"/>
    </source>
</evidence>
<protein>
    <recommendedName>
        <fullName evidence="8">BRCT domain-containing protein</fullName>
    </recommendedName>
</protein>
<dbReference type="InterPro" id="IPR003959">
    <property type="entry name" value="ATPase_AAA_core"/>
</dbReference>
<dbReference type="InterPro" id="IPR032794">
    <property type="entry name" value="LINES_N"/>
</dbReference>
<keyword evidence="5" id="KW-0067">ATP-binding</keyword>
<proteinExistence type="inferred from homology"/>
<dbReference type="Proteomes" id="UP000678499">
    <property type="component" value="Unassembled WGS sequence"/>
</dbReference>
<feature type="compositionally biased region" description="Basic and acidic residues" evidence="7">
    <location>
        <begin position="956"/>
        <end position="973"/>
    </location>
</feature>
<dbReference type="SMART" id="SM00382">
    <property type="entry name" value="AAA"/>
    <property type="match status" value="1"/>
</dbReference>
<accession>A0A7R9GG04</accession>
<dbReference type="GO" id="GO:0003677">
    <property type="term" value="F:DNA binding"/>
    <property type="evidence" value="ECO:0007669"/>
    <property type="project" value="TreeGrafter"/>
</dbReference>
<feature type="compositionally biased region" description="Basic and acidic residues" evidence="7">
    <location>
        <begin position="615"/>
        <end position="635"/>
    </location>
</feature>
<evidence type="ECO:0000256" key="3">
    <source>
        <dbReference type="ARBA" id="ARBA00022705"/>
    </source>
</evidence>
<dbReference type="SMART" id="SM00292">
    <property type="entry name" value="BRCT"/>
    <property type="match status" value="1"/>
</dbReference>
<keyword evidence="3" id="KW-0235">DNA replication</keyword>
<dbReference type="EMBL" id="OA884711">
    <property type="protein sequence ID" value="CAD7281180.1"/>
    <property type="molecule type" value="Genomic_DNA"/>
</dbReference>
<dbReference type="Pfam" id="PF00004">
    <property type="entry name" value="AAA"/>
    <property type="match status" value="1"/>
</dbReference>
<keyword evidence="10" id="KW-1185">Reference proteome</keyword>
<feature type="region of interest" description="Disordered" evidence="7">
    <location>
        <begin position="559"/>
        <end position="817"/>
    </location>
</feature>
<dbReference type="FunFam" id="3.40.50.10190:FF:000001">
    <property type="entry name" value="Replication factor C subunit 1"/>
    <property type="match status" value="1"/>
</dbReference>
<dbReference type="InterPro" id="IPR003593">
    <property type="entry name" value="AAA+_ATPase"/>
</dbReference>
<dbReference type="Gene3D" id="3.40.50.10190">
    <property type="entry name" value="BRCT domain"/>
    <property type="match status" value="1"/>
</dbReference>
<gene>
    <name evidence="9" type="ORF">NMOB1V02_LOCUS8831</name>
</gene>
<dbReference type="FunFam" id="3.40.50.300:FF:000395">
    <property type="entry name" value="Replication factor C subunit 1"/>
    <property type="match status" value="1"/>
</dbReference>
<dbReference type="SUPFAM" id="SSF52113">
    <property type="entry name" value="BRCT domain"/>
    <property type="match status" value="1"/>
</dbReference>
<dbReference type="Gene3D" id="3.40.50.300">
    <property type="entry name" value="P-loop containing nucleotide triphosphate hydrolases"/>
    <property type="match status" value="1"/>
</dbReference>
<dbReference type="GO" id="GO:0006260">
    <property type="term" value="P:DNA replication"/>
    <property type="evidence" value="ECO:0007669"/>
    <property type="project" value="UniProtKB-KW"/>
</dbReference>
<name>A0A7R9GG04_9CRUS</name>
<dbReference type="Pfam" id="PF00533">
    <property type="entry name" value="BRCT"/>
    <property type="match status" value="1"/>
</dbReference>
<evidence type="ECO:0000313" key="10">
    <source>
        <dbReference type="Proteomes" id="UP000678499"/>
    </source>
</evidence>
<dbReference type="SUPFAM" id="SSF52540">
    <property type="entry name" value="P-loop containing nucleoside triphosphate hydrolases"/>
    <property type="match status" value="1"/>
</dbReference>
<feature type="compositionally biased region" description="Basic and acidic residues" evidence="7">
    <location>
        <begin position="680"/>
        <end position="698"/>
    </location>
</feature>